<dbReference type="AlphaFoldDB" id="A0AAV0AC33"/>
<keyword evidence="9" id="KW-0325">Glycoprotein</keyword>
<feature type="domain" description="G-protein coupled receptors family 2 profile 1" evidence="13">
    <location>
        <begin position="42"/>
        <end position="119"/>
    </location>
</feature>
<evidence type="ECO:0000256" key="7">
    <source>
        <dbReference type="ARBA" id="ARBA00023136"/>
    </source>
</evidence>
<dbReference type="GO" id="GO:0007188">
    <property type="term" value="P:adenylate cyclase-modulating G protein-coupled receptor signaling pathway"/>
    <property type="evidence" value="ECO:0007669"/>
    <property type="project" value="TreeGrafter"/>
</dbReference>
<evidence type="ECO:0000256" key="12">
    <source>
        <dbReference type="SAM" id="SignalP"/>
    </source>
</evidence>
<keyword evidence="7 11" id="KW-0472">Membrane</keyword>
<evidence type="ECO:0000256" key="4">
    <source>
        <dbReference type="ARBA" id="ARBA00022692"/>
    </source>
</evidence>
<feature type="transmembrane region" description="Helical" evidence="11">
    <location>
        <begin position="136"/>
        <end position="156"/>
    </location>
</feature>
<keyword evidence="12" id="KW-0732">Signal</keyword>
<reference evidence="15" key="1">
    <citation type="submission" date="2022-06" db="EMBL/GenBank/DDBJ databases">
        <authorList>
            <person name="Andreotti S."/>
            <person name="Wyler E."/>
        </authorList>
    </citation>
    <scope>NUCLEOTIDE SEQUENCE</scope>
</reference>
<dbReference type="FunFam" id="4.10.1240.10:FF:000019">
    <property type="entry name" value="Gastric inhibitory polypeptide receptor"/>
    <property type="match status" value="1"/>
</dbReference>
<feature type="transmembrane region" description="Helical" evidence="11">
    <location>
        <begin position="360"/>
        <end position="381"/>
    </location>
</feature>
<evidence type="ECO:0000256" key="5">
    <source>
        <dbReference type="ARBA" id="ARBA00022989"/>
    </source>
</evidence>
<feature type="domain" description="G-protein coupled receptors family 2 profile 2" evidence="14">
    <location>
        <begin position="134"/>
        <end position="382"/>
    </location>
</feature>
<dbReference type="PROSITE" id="PS00649">
    <property type="entry name" value="G_PROTEIN_RECEP_F2_1"/>
    <property type="match status" value="1"/>
</dbReference>
<dbReference type="GO" id="GO:0017046">
    <property type="term" value="F:peptide hormone binding"/>
    <property type="evidence" value="ECO:0007669"/>
    <property type="project" value="TreeGrafter"/>
</dbReference>
<feature type="chain" id="PRO_5043448900" evidence="12">
    <location>
        <begin position="21"/>
        <end position="451"/>
    </location>
</feature>
<gene>
    <name evidence="15" type="primary">Gipr</name>
    <name evidence="15" type="ORF">PHOROB_LOCUS16562</name>
</gene>
<dbReference type="PROSITE" id="PS50227">
    <property type="entry name" value="G_PROTEIN_RECEP_F2_3"/>
    <property type="match status" value="1"/>
</dbReference>
<dbReference type="InterPro" id="IPR050332">
    <property type="entry name" value="GPCR_2"/>
</dbReference>
<comment type="caution">
    <text evidence="15">The sequence shown here is derived from an EMBL/GenBank/DDBJ whole genome shotgun (WGS) entry which is preliminary data.</text>
</comment>
<dbReference type="SMART" id="SM00008">
    <property type="entry name" value="HormR"/>
    <property type="match status" value="1"/>
</dbReference>
<dbReference type="SUPFAM" id="SSF111418">
    <property type="entry name" value="Hormone receptor domain"/>
    <property type="match status" value="1"/>
</dbReference>
<dbReference type="EMBL" id="CALSGD010001620">
    <property type="protein sequence ID" value="CAH7390630.1"/>
    <property type="molecule type" value="Genomic_DNA"/>
</dbReference>
<keyword evidence="6" id="KW-0297">G-protein coupled receptor</keyword>
<dbReference type="InterPro" id="IPR036445">
    <property type="entry name" value="GPCR_2_extracell_dom_sf"/>
</dbReference>
<dbReference type="PROSITE" id="PS50261">
    <property type="entry name" value="G_PROTEIN_RECEP_F2_4"/>
    <property type="match status" value="1"/>
</dbReference>
<dbReference type="Pfam" id="PF00002">
    <property type="entry name" value="7tm_2"/>
    <property type="match status" value="2"/>
</dbReference>
<feature type="signal peptide" evidence="12">
    <location>
        <begin position="1"/>
        <end position="20"/>
    </location>
</feature>
<evidence type="ECO:0000256" key="10">
    <source>
        <dbReference type="ARBA" id="ARBA00023224"/>
    </source>
</evidence>
<evidence type="ECO:0000256" key="1">
    <source>
        <dbReference type="ARBA" id="ARBA00004651"/>
    </source>
</evidence>
<dbReference type="Proteomes" id="UP001152836">
    <property type="component" value="Unassembled WGS sequence"/>
</dbReference>
<protein>
    <submittedName>
        <fullName evidence="15">Gipr protein</fullName>
    </submittedName>
</protein>
<evidence type="ECO:0000313" key="16">
    <source>
        <dbReference type="Proteomes" id="UP001152836"/>
    </source>
</evidence>
<dbReference type="InterPro" id="IPR000832">
    <property type="entry name" value="GPCR_2_secretin-like"/>
</dbReference>
<dbReference type="InterPro" id="IPR001749">
    <property type="entry name" value="GPCR_2_GIP_rcpt"/>
</dbReference>
<dbReference type="InterPro" id="IPR017981">
    <property type="entry name" value="GPCR_2-like_7TM"/>
</dbReference>
<name>A0AAV0AC33_PHORO</name>
<organism evidence="15 16">
    <name type="scientific">Phodopus roborovskii</name>
    <name type="common">Roborovski's desert hamster</name>
    <name type="synonym">Cricetulus roborovskii</name>
    <dbReference type="NCBI Taxonomy" id="109678"/>
    <lineage>
        <taxon>Eukaryota</taxon>
        <taxon>Metazoa</taxon>
        <taxon>Chordata</taxon>
        <taxon>Craniata</taxon>
        <taxon>Vertebrata</taxon>
        <taxon>Euteleostomi</taxon>
        <taxon>Mammalia</taxon>
        <taxon>Eutheria</taxon>
        <taxon>Euarchontoglires</taxon>
        <taxon>Glires</taxon>
        <taxon>Rodentia</taxon>
        <taxon>Myomorpha</taxon>
        <taxon>Muroidea</taxon>
        <taxon>Cricetidae</taxon>
        <taxon>Cricetinae</taxon>
        <taxon>Phodopus</taxon>
    </lineage>
</organism>
<dbReference type="PANTHER" id="PTHR45620">
    <property type="entry name" value="PDF RECEPTOR-LIKE PROTEIN-RELATED"/>
    <property type="match status" value="1"/>
</dbReference>
<dbReference type="GO" id="GO:0008528">
    <property type="term" value="F:G protein-coupled peptide receptor activity"/>
    <property type="evidence" value="ECO:0007669"/>
    <property type="project" value="TreeGrafter"/>
</dbReference>
<keyword evidence="4 11" id="KW-0812">Transmembrane</keyword>
<evidence type="ECO:0000313" key="15">
    <source>
        <dbReference type="EMBL" id="CAH7390630.1"/>
    </source>
</evidence>
<proteinExistence type="inferred from homology"/>
<accession>A0AAV0AC33</accession>
<keyword evidence="16" id="KW-1185">Reference proteome</keyword>
<feature type="transmembrane region" description="Helical" evidence="11">
    <location>
        <begin position="290"/>
        <end position="310"/>
    </location>
</feature>
<dbReference type="CDD" id="cd15929">
    <property type="entry name" value="7tmB1_GlucagonR-like"/>
    <property type="match status" value="1"/>
</dbReference>
<dbReference type="GO" id="GO:0016519">
    <property type="term" value="F:gastric inhibitory peptide receptor activity"/>
    <property type="evidence" value="ECO:0007669"/>
    <property type="project" value="InterPro"/>
</dbReference>
<evidence type="ECO:0000256" key="3">
    <source>
        <dbReference type="ARBA" id="ARBA00022475"/>
    </source>
</evidence>
<dbReference type="Gene3D" id="4.10.1240.10">
    <property type="entry name" value="GPCR, family 2, extracellular hormone receptor domain"/>
    <property type="match status" value="1"/>
</dbReference>
<comment type="subcellular location">
    <subcellularLocation>
        <location evidence="1">Cell membrane</location>
        <topology evidence="1">Multi-pass membrane protein</topology>
    </subcellularLocation>
</comment>
<feature type="transmembrane region" description="Helical" evidence="11">
    <location>
        <begin position="256"/>
        <end position="278"/>
    </location>
</feature>
<evidence type="ECO:0000256" key="6">
    <source>
        <dbReference type="ARBA" id="ARBA00023040"/>
    </source>
</evidence>
<dbReference type="InterPro" id="IPR001879">
    <property type="entry name" value="GPCR_2_extracellular_dom"/>
</dbReference>
<evidence type="ECO:0000259" key="14">
    <source>
        <dbReference type="PROSITE" id="PS50261"/>
    </source>
</evidence>
<keyword evidence="10" id="KW-0807">Transducer</keyword>
<evidence type="ECO:0000256" key="9">
    <source>
        <dbReference type="ARBA" id="ARBA00023180"/>
    </source>
</evidence>
<dbReference type="GO" id="GO:0007166">
    <property type="term" value="P:cell surface receptor signaling pathway"/>
    <property type="evidence" value="ECO:0007669"/>
    <property type="project" value="InterPro"/>
</dbReference>
<dbReference type="GO" id="GO:0005886">
    <property type="term" value="C:plasma membrane"/>
    <property type="evidence" value="ECO:0007669"/>
    <property type="project" value="UniProtKB-SubCell"/>
</dbReference>
<evidence type="ECO:0000256" key="11">
    <source>
        <dbReference type="SAM" id="Phobius"/>
    </source>
</evidence>
<comment type="similarity">
    <text evidence="2">Belongs to the G-protein coupled receptor 2 family.</text>
</comment>
<keyword evidence="8" id="KW-0675">Receptor</keyword>
<sequence length="451" mass="51005">MPPRLLFLLLGLCGLPLQKAETDSEGQTTRELYQRWQRYGRECEQTLKAADPPSGTVCNGSFDMYVCWDYTAANTTAQAPCPWYLPWHRHVAAGYVFRQCGSDGQWGPWRDHTQCENPEKNGAFQDQRRTLERLQAVYTVGYSLSLGTLLLAMLVLSLFRRLHCTRNYIHMNLFTSFMLRAVAILTRDRLLPTLGPYLGGQTLSLRNQALAACRTAQIVTQYCVGANYTWLLVEGVYLHHLLVIVGGSEKGHFRCFLLLGWGAPALFVIPWVIVRYLLENTQCWERNEVKAIWWIIRTPILVTILVGPASPPPGCAQGFLILGKLARSTLTLVPLLGVHEVVFAPVTEEQAEGTLRFVKLAFEIFLSSFQGFLVSVLYCFINKEVQSEIRRGWRHRILRPSLRDERPRPRMELSPPALPSCSALREGPIDRTLPSSGSLHVPGEEVLESYC</sequence>
<dbReference type="PRINTS" id="PR01129">
    <property type="entry name" value="GIPRECEPTOR"/>
</dbReference>
<keyword evidence="3" id="KW-1003">Cell membrane</keyword>
<dbReference type="PROSITE" id="PS00650">
    <property type="entry name" value="G_PROTEIN_RECEP_F2_2"/>
    <property type="match status" value="1"/>
</dbReference>
<evidence type="ECO:0000259" key="13">
    <source>
        <dbReference type="PROSITE" id="PS50227"/>
    </source>
</evidence>
<dbReference type="InterPro" id="IPR017983">
    <property type="entry name" value="GPCR_2_secretin-like_CS"/>
</dbReference>
<keyword evidence="5 11" id="KW-1133">Transmembrane helix</keyword>
<dbReference type="Gene3D" id="1.20.1070.10">
    <property type="entry name" value="Rhodopsin 7-helix transmembrane proteins"/>
    <property type="match status" value="2"/>
</dbReference>
<dbReference type="PRINTS" id="PR00249">
    <property type="entry name" value="GPCRSECRETIN"/>
</dbReference>
<evidence type="ECO:0000256" key="2">
    <source>
        <dbReference type="ARBA" id="ARBA00005314"/>
    </source>
</evidence>
<evidence type="ECO:0000256" key="8">
    <source>
        <dbReference type="ARBA" id="ARBA00023170"/>
    </source>
</evidence>
<dbReference type="PANTHER" id="PTHR45620:SF5">
    <property type="entry name" value="GASTRIC INHIBITORY POLYPEPTIDE RECEPTOR"/>
    <property type="match status" value="1"/>
</dbReference>
<dbReference type="Pfam" id="PF02793">
    <property type="entry name" value="HRM"/>
    <property type="match status" value="1"/>
</dbReference>